<feature type="compositionally biased region" description="Basic and acidic residues" evidence="1">
    <location>
        <begin position="8"/>
        <end position="22"/>
    </location>
</feature>
<proteinExistence type="predicted"/>
<gene>
    <name evidence="2" type="ORF">GA0061102_103737</name>
</gene>
<keyword evidence="3" id="KW-1185">Reference proteome</keyword>
<accession>A0A1C3WR02</accession>
<feature type="region of interest" description="Disordered" evidence="1">
    <location>
        <begin position="1"/>
        <end position="47"/>
    </location>
</feature>
<evidence type="ECO:0000313" key="2">
    <source>
        <dbReference type="EMBL" id="SCB42493.1"/>
    </source>
</evidence>
<organism evidence="2 3">
    <name type="scientific">Rhizobium miluonense</name>
    <dbReference type="NCBI Taxonomy" id="411945"/>
    <lineage>
        <taxon>Bacteria</taxon>
        <taxon>Pseudomonadati</taxon>
        <taxon>Pseudomonadota</taxon>
        <taxon>Alphaproteobacteria</taxon>
        <taxon>Hyphomicrobiales</taxon>
        <taxon>Rhizobiaceae</taxon>
        <taxon>Rhizobium/Agrobacterium group</taxon>
        <taxon>Rhizobium</taxon>
    </lineage>
</organism>
<dbReference type="STRING" id="411945.GA0061102_103737"/>
<evidence type="ECO:0000256" key="1">
    <source>
        <dbReference type="SAM" id="MobiDB-lite"/>
    </source>
</evidence>
<name>A0A1C3WR02_9HYPH</name>
<dbReference type="AlphaFoldDB" id="A0A1C3WR02"/>
<dbReference type="EMBL" id="FMAH01000037">
    <property type="protein sequence ID" value="SCB42493.1"/>
    <property type="molecule type" value="Genomic_DNA"/>
</dbReference>
<sequence>MAKGQLRSNREARKPKQEKTTVKTEASFANQLKDAAKSSPQGGKHKS</sequence>
<dbReference type="Proteomes" id="UP000199435">
    <property type="component" value="Unassembled WGS sequence"/>
</dbReference>
<reference evidence="3" key="1">
    <citation type="submission" date="2016-08" db="EMBL/GenBank/DDBJ databases">
        <authorList>
            <person name="Varghese N."/>
            <person name="Submissions Spin"/>
        </authorList>
    </citation>
    <scope>NUCLEOTIDE SEQUENCE [LARGE SCALE GENOMIC DNA]</scope>
    <source>
        <strain evidence="3">HAMBI 2971</strain>
    </source>
</reference>
<evidence type="ECO:0000313" key="3">
    <source>
        <dbReference type="Proteomes" id="UP000199435"/>
    </source>
</evidence>
<protein>
    <submittedName>
        <fullName evidence="2">Uncharacterized protein</fullName>
    </submittedName>
</protein>